<gene>
    <name evidence="2" type="ORF">BHC47_07185</name>
</gene>
<sequence>MACHHGPASVFRCAVRGRRRRSSNADCGRLLNAYFAQAVVGVVVVVLGSTDGLFGLGSAVLVIAVVVPSEMQ</sequence>
<organism evidence="2 3">
    <name type="scientific">Snodgrassella alvi</name>
    <dbReference type="NCBI Taxonomy" id="1196083"/>
    <lineage>
        <taxon>Bacteria</taxon>
        <taxon>Pseudomonadati</taxon>
        <taxon>Pseudomonadota</taxon>
        <taxon>Betaproteobacteria</taxon>
        <taxon>Neisseriales</taxon>
        <taxon>Neisseriaceae</taxon>
        <taxon>Snodgrassella</taxon>
    </lineage>
</organism>
<dbReference type="EMBL" id="MEIV01000070">
    <property type="protein sequence ID" value="PIT61070.1"/>
    <property type="molecule type" value="Genomic_DNA"/>
</dbReference>
<evidence type="ECO:0000256" key="1">
    <source>
        <dbReference type="SAM" id="Phobius"/>
    </source>
</evidence>
<evidence type="ECO:0000313" key="3">
    <source>
        <dbReference type="Proteomes" id="UP000231094"/>
    </source>
</evidence>
<name>A0A2N9Y228_9NEIS</name>
<feature type="transmembrane region" description="Helical" evidence="1">
    <location>
        <begin position="27"/>
        <end position="47"/>
    </location>
</feature>
<protein>
    <submittedName>
        <fullName evidence="2">Uncharacterized protein</fullName>
    </submittedName>
</protein>
<feature type="transmembrane region" description="Helical" evidence="1">
    <location>
        <begin position="53"/>
        <end position="71"/>
    </location>
</feature>
<evidence type="ECO:0000313" key="2">
    <source>
        <dbReference type="EMBL" id="PIT61070.1"/>
    </source>
</evidence>
<accession>A0A2N9Y228</accession>
<keyword evidence="1" id="KW-0812">Transmembrane</keyword>
<keyword evidence="1" id="KW-0472">Membrane</keyword>
<dbReference type="AlphaFoldDB" id="A0A2N9Y228"/>
<proteinExistence type="predicted"/>
<keyword evidence="1" id="KW-1133">Transmembrane helix</keyword>
<dbReference type="Proteomes" id="UP000231094">
    <property type="component" value="Unassembled WGS sequence"/>
</dbReference>
<comment type="caution">
    <text evidence="2">The sequence shown here is derived from an EMBL/GenBank/DDBJ whole genome shotgun (WGS) entry which is preliminary data.</text>
</comment>
<reference evidence="2 3" key="1">
    <citation type="journal article" date="2017" name="MBio">
        <title>Type VI secretion-mediated competition in the bee gut microbiome.</title>
        <authorList>
            <person name="Steele M.I."/>
            <person name="Kwong W.K."/>
            <person name="Powell J.E."/>
            <person name="Whiteley M."/>
            <person name="Moran N.A."/>
        </authorList>
    </citation>
    <scope>NUCLEOTIDE SEQUENCE [LARGE SCALE GENOMIC DNA]</scope>
    <source>
        <strain evidence="2 3">PEB0171</strain>
    </source>
</reference>